<dbReference type="EMBL" id="VSSQ01021677">
    <property type="protein sequence ID" value="MPM67417.1"/>
    <property type="molecule type" value="Genomic_DNA"/>
</dbReference>
<evidence type="ECO:0000313" key="2">
    <source>
        <dbReference type="EMBL" id="MPM67417.1"/>
    </source>
</evidence>
<dbReference type="AlphaFoldDB" id="A0A645BQ84"/>
<feature type="region of interest" description="Disordered" evidence="1">
    <location>
        <begin position="158"/>
        <end position="199"/>
    </location>
</feature>
<evidence type="ECO:0000256" key="1">
    <source>
        <dbReference type="SAM" id="MobiDB-lite"/>
    </source>
</evidence>
<proteinExistence type="predicted"/>
<gene>
    <name evidence="2" type="ORF">SDC9_114339</name>
</gene>
<comment type="caution">
    <text evidence="2">The sequence shown here is derived from an EMBL/GenBank/DDBJ whole genome shotgun (WGS) entry which is preliminary data.</text>
</comment>
<organism evidence="2">
    <name type="scientific">bioreactor metagenome</name>
    <dbReference type="NCBI Taxonomy" id="1076179"/>
    <lineage>
        <taxon>unclassified sequences</taxon>
        <taxon>metagenomes</taxon>
        <taxon>ecological metagenomes</taxon>
    </lineage>
</organism>
<sequence length="205" mass="23769">MTNLDRLPLRIVEPGSKKILEMPLLLRIGPEFPAGFRQRDALHRRHLMVPARVLTQQFDFTMKRPRRLDRDLADRIGGIIGCRLAQQRLRLSVGCGQAGQRRHRRQPDLFVRIGHRRFQLFQRPGLLLLKHQIERITPDFRVGAVEIASRFSRIRRHRRPKLPPQCDRVRPRGNNAPGHDSGAQSAGDSNSHHKNSLFTMITMRL</sequence>
<reference evidence="2" key="1">
    <citation type="submission" date="2019-08" db="EMBL/GenBank/DDBJ databases">
        <authorList>
            <person name="Kucharzyk K."/>
            <person name="Murdoch R.W."/>
            <person name="Higgins S."/>
            <person name="Loffler F."/>
        </authorList>
    </citation>
    <scope>NUCLEOTIDE SEQUENCE</scope>
</reference>
<accession>A0A645BQ84</accession>
<protein>
    <submittedName>
        <fullName evidence="2">Uncharacterized protein</fullName>
    </submittedName>
</protein>
<name>A0A645BQ84_9ZZZZ</name>